<evidence type="ECO:0000313" key="4">
    <source>
        <dbReference type="Proteomes" id="UP001642483"/>
    </source>
</evidence>
<gene>
    <name evidence="2" type="ORF">CVLEPA_LOCUS14138</name>
    <name evidence="3" type="ORF">CVLEPA_LOCUS29025</name>
    <name evidence="1" type="ORF">CVLEPA_LOCUS499</name>
</gene>
<keyword evidence="4" id="KW-1185">Reference proteome</keyword>
<organism evidence="1 4">
    <name type="scientific">Clavelina lepadiformis</name>
    <name type="common">Light-bulb sea squirt</name>
    <name type="synonym">Ascidia lepadiformis</name>
    <dbReference type="NCBI Taxonomy" id="159417"/>
    <lineage>
        <taxon>Eukaryota</taxon>
        <taxon>Metazoa</taxon>
        <taxon>Chordata</taxon>
        <taxon>Tunicata</taxon>
        <taxon>Ascidiacea</taxon>
        <taxon>Aplousobranchia</taxon>
        <taxon>Clavelinidae</taxon>
        <taxon>Clavelina</taxon>
    </lineage>
</organism>
<dbReference type="EMBL" id="CAWYQH010000152">
    <property type="protein sequence ID" value="CAK8695803.1"/>
    <property type="molecule type" value="Genomic_DNA"/>
</dbReference>
<dbReference type="Proteomes" id="UP001642483">
    <property type="component" value="Unassembled WGS sequence"/>
</dbReference>
<evidence type="ECO:0000313" key="2">
    <source>
        <dbReference type="EMBL" id="CAK8683021.1"/>
    </source>
</evidence>
<sequence>MSRIHFATAIDLGTNTIIFYYPHFPTITLDYSFLTHDGIINSRLATTIFSDSDFESRLLNPITSSCDVEMNLP</sequence>
<evidence type="ECO:0000313" key="1">
    <source>
        <dbReference type="EMBL" id="CAK8671437.1"/>
    </source>
</evidence>
<dbReference type="EMBL" id="CAWYQH010000001">
    <property type="protein sequence ID" value="CAK8671437.1"/>
    <property type="molecule type" value="Genomic_DNA"/>
</dbReference>
<evidence type="ECO:0000313" key="3">
    <source>
        <dbReference type="EMBL" id="CAK8695803.1"/>
    </source>
</evidence>
<proteinExistence type="predicted"/>
<name>A0ABP0EZG2_CLALP</name>
<comment type="caution">
    <text evidence="1">The sequence shown here is derived from an EMBL/GenBank/DDBJ whole genome shotgun (WGS) entry which is preliminary data.</text>
</comment>
<dbReference type="EMBL" id="CAWYQH010000096">
    <property type="protein sequence ID" value="CAK8683021.1"/>
    <property type="molecule type" value="Genomic_DNA"/>
</dbReference>
<accession>A0ABP0EZG2</accession>
<reference evidence="1 4" key="1">
    <citation type="submission" date="2024-02" db="EMBL/GenBank/DDBJ databases">
        <authorList>
            <person name="Daric V."/>
            <person name="Darras S."/>
        </authorList>
    </citation>
    <scope>NUCLEOTIDE SEQUENCE [LARGE SCALE GENOMIC DNA]</scope>
</reference>
<protein>
    <submittedName>
        <fullName evidence="1">Uncharacterized protein</fullName>
    </submittedName>
</protein>